<dbReference type="PROSITE" id="PS00552">
    <property type="entry name" value="HTH_MERR_1"/>
    <property type="match status" value="1"/>
</dbReference>
<evidence type="ECO:0000256" key="1">
    <source>
        <dbReference type="ARBA" id="ARBA00023125"/>
    </source>
</evidence>
<dbReference type="AlphaFoldDB" id="A0A6F8XJH2"/>
<evidence type="ECO:0000259" key="2">
    <source>
        <dbReference type="PROSITE" id="PS50937"/>
    </source>
</evidence>
<sequence>MTMTVSEAAEQVGLTTYTLRWYEQEGLVEPVGRDSAGRRRYTQQDLDWLILLTRLRRTGMPVRDMRSYAELARQGDSTLGARRRIFEAHRDRVLSRIAELEEDLKVLNYKIEVYGKMEQELL</sequence>
<dbReference type="EMBL" id="AP022870">
    <property type="protein sequence ID" value="BCB73949.1"/>
    <property type="molecule type" value="Genomic_DNA"/>
</dbReference>
<dbReference type="CDD" id="cd01109">
    <property type="entry name" value="HTH_YyaN"/>
    <property type="match status" value="1"/>
</dbReference>
<proteinExistence type="predicted"/>
<reference evidence="3 4" key="2">
    <citation type="submission" date="2020-03" db="EMBL/GenBank/DDBJ databases">
        <authorList>
            <person name="Ichikawa N."/>
            <person name="Kimura A."/>
            <person name="Kitahashi Y."/>
            <person name="Uohara A."/>
        </authorList>
    </citation>
    <scope>NUCLEOTIDE SEQUENCE [LARGE SCALE GENOMIC DNA]</scope>
    <source>
        <strain evidence="3 4">NBRC 107702</strain>
    </source>
</reference>
<dbReference type="SMART" id="SM00422">
    <property type="entry name" value="HTH_MERR"/>
    <property type="match status" value="1"/>
</dbReference>
<evidence type="ECO:0000313" key="3">
    <source>
        <dbReference type="EMBL" id="BCB73949.1"/>
    </source>
</evidence>
<reference evidence="3 4" key="1">
    <citation type="submission" date="2020-03" db="EMBL/GenBank/DDBJ databases">
        <title>Whole genome shotgun sequence of Phytohabitans flavus NBRC 107702.</title>
        <authorList>
            <person name="Komaki H."/>
            <person name="Tamura T."/>
        </authorList>
    </citation>
    <scope>NUCLEOTIDE SEQUENCE [LARGE SCALE GENOMIC DNA]</scope>
    <source>
        <strain evidence="3 4">NBRC 107702</strain>
    </source>
</reference>
<keyword evidence="1" id="KW-0238">DNA-binding</keyword>
<organism evidence="3 4">
    <name type="scientific">Phytohabitans flavus</name>
    <dbReference type="NCBI Taxonomy" id="1076124"/>
    <lineage>
        <taxon>Bacteria</taxon>
        <taxon>Bacillati</taxon>
        <taxon>Actinomycetota</taxon>
        <taxon>Actinomycetes</taxon>
        <taxon>Micromonosporales</taxon>
        <taxon>Micromonosporaceae</taxon>
    </lineage>
</organism>
<dbReference type="Pfam" id="PF13411">
    <property type="entry name" value="MerR_1"/>
    <property type="match status" value="1"/>
</dbReference>
<dbReference type="Gene3D" id="1.10.1660.10">
    <property type="match status" value="1"/>
</dbReference>
<gene>
    <name evidence="3" type="ORF">Pflav_003590</name>
</gene>
<dbReference type="PANTHER" id="PTHR30204">
    <property type="entry name" value="REDOX-CYCLING DRUG-SENSING TRANSCRIPTIONAL ACTIVATOR SOXR"/>
    <property type="match status" value="1"/>
</dbReference>
<dbReference type="InterPro" id="IPR047057">
    <property type="entry name" value="MerR_fam"/>
</dbReference>
<dbReference type="SUPFAM" id="SSF46955">
    <property type="entry name" value="Putative DNA-binding domain"/>
    <property type="match status" value="1"/>
</dbReference>
<dbReference type="InterPro" id="IPR009061">
    <property type="entry name" value="DNA-bd_dom_put_sf"/>
</dbReference>
<protein>
    <recommendedName>
        <fullName evidence="2">HTH merR-type domain-containing protein</fullName>
    </recommendedName>
</protein>
<dbReference type="KEGG" id="pfla:Pflav_003590"/>
<dbReference type="PANTHER" id="PTHR30204:SF98">
    <property type="entry name" value="HTH-TYPE TRANSCRIPTIONAL REGULATOR ADHR"/>
    <property type="match status" value="1"/>
</dbReference>
<dbReference type="PROSITE" id="PS50937">
    <property type="entry name" value="HTH_MERR_2"/>
    <property type="match status" value="1"/>
</dbReference>
<feature type="domain" description="HTH merR-type" evidence="2">
    <location>
        <begin position="2"/>
        <end position="71"/>
    </location>
</feature>
<dbReference type="RefSeq" id="WP_173033168.1">
    <property type="nucleotide sequence ID" value="NZ_AP022870.1"/>
</dbReference>
<dbReference type="InterPro" id="IPR000551">
    <property type="entry name" value="MerR-type_HTH_dom"/>
</dbReference>
<dbReference type="GO" id="GO:0003700">
    <property type="term" value="F:DNA-binding transcription factor activity"/>
    <property type="evidence" value="ECO:0007669"/>
    <property type="project" value="InterPro"/>
</dbReference>
<dbReference type="GO" id="GO:0003677">
    <property type="term" value="F:DNA binding"/>
    <property type="evidence" value="ECO:0007669"/>
    <property type="project" value="UniProtKB-KW"/>
</dbReference>
<dbReference type="PRINTS" id="PR00040">
    <property type="entry name" value="HTHMERR"/>
</dbReference>
<name>A0A6F8XJH2_9ACTN</name>
<keyword evidence="4" id="KW-1185">Reference proteome</keyword>
<evidence type="ECO:0000313" key="4">
    <source>
        <dbReference type="Proteomes" id="UP000502508"/>
    </source>
</evidence>
<dbReference type="Proteomes" id="UP000502508">
    <property type="component" value="Chromosome"/>
</dbReference>
<accession>A0A6F8XJH2</accession>